<evidence type="ECO:0000256" key="1">
    <source>
        <dbReference type="SAM" id="Phobius"/>
    </source>
</evidence>
<gene>
    <name evidence="2" type="ORF">SE17_21350</name>
</gene>
<organism evidence="2 3">
    <name type="scientific">Kouleothrix aurantiaca</name>
    <dbReference type="NCBI Taxonomy" id="186479"/>
    <lineage>
        <taxon>Bacteria</taxon>
        <taxon>Bacillati</taxon>
        <taxon>Chloroflexota</taxon>
        <taxon>Chloroflexia</taxon>
        <taxon>Chloroflexales</taxon>
        <taxon>Roseiflexineae</taxon>
        <taxon>Roseiflexaceae</taxon>
        <taxon>Kouleothrix</taxon>
    </lineage>
</organism>
<feature type="transmembrane region" description="Helical" evidence="1">
    <location>
        <begin position="51"/>
        <end position="71"/>
    </location>
</feature>
<feature type="transmembrane region" description="Helical" evidence="1">
    <location>
        <begin position="91"/>
        <end position="109"/>
    </location>
</feature>
<evidence type="ECO:0000313" key="3">
    <source>
        <dbReference type="Proteomes" id="UP000050509"/>
    </source>
</evidence>
<sequence>MLRDDMQGRFRGDTLTGSGGGLVFVLLIVLFTLAAGLPLSTFATQLRNSYTGAMALAEWLAGLVGLAGWWAARARPALDPLAQWMLARWWLLFPLAVWLGLAPIVTLMYSTTNLAVRLLGYDVRAFPGRRAERAIAWAVRLPLRLRRPARHRS</sequence>
<proteinExistence type="predicted"/>
<comment type="caution">
    <text evidence="2">The sequence shown here is derived from an EMBL/GenBank/DDBJ whole genome shotgun (WGS) entry which is preliminary data.</text>
</comment>
<keyword evidence="1" id="KW-0472">Membrane</keyword>
<keyword evidence="3" id="KW-1185">Reference proteome</keyword>
<dbReference type="AlphaFoldDB" id="A0A0P9D0C5"/>
<keyword evidence="1" id="KW-1133">Transmembrane helix</keyword>
<keyword evidence="1" id="KW-0812">Transmembrane</keyword>
<feature type="transmembrane region" description="Helical" evidence="1">
    <location>
        <begin position="20"/>
        <end position="39"/>
    </location>
</feature>
<dbReference type="Proteomes" id="UP000050509">
    <property type="component" value="Unassembled WGS sequence"/>
</dbReference>
<name>A0A0P9D0C5_9CHLR</name>
<evidence type="ECO:0000313" key="2">
    <source>
        <dbReference type="EMBL" id="KPV51408.1"/>
    </source>
</evidence>
<accession>A0A0P9D0C5</accession>
<reference evidence="2 3" key="1">
    <citation type="submission" date="2015-09" db="EMBL/GenBank/DDBJ databases">
        <title>Draft genome sequence of Kouleothrix aurantiaca JCM 19913.</title>
        <authorList>
            <person name="Hemp J."/>
        </authorList>
    </citation>
    <scope>NUCLEOTIDE SEQUENCE [LARGE SCALE GENOMIC DNA]</scope>
    <source>
        <strain evidence="2 3">COM-B</strain>
    </source>
</reference>
<protein>
    <submittedName>
        <fullName evidence="2">Uncharacterized protein</fullName>
    </submittedName>
</protein>
<dbReference type="EMBL" id="LJCR01000925">
    <property type="protein sequence ID" value="KPV51408.1"/>
    <property type="molecule type" value="Genomic_DNA"/>
</dbReference>